<keyword evidence="1" id="KW-0325">Glycoprotein</keyword>
<feature type="transmembrane region" description="Helical" evidence="2">
    <location>
        <begin position="505"/>
        <end position="530"/>
    </location>
</feature>
<dbReference type="AlphaFoldDB" id="A0A8K1G1R0"/>
<dbReference type="PANTHER" id="PTHR35824">
    <property type="entry name" value="MEMBRANE-ANCHORED JUNCTION PROTEIN MAJIN"/>
    <property type="match status" value="1"/>
</dbReference>
<gene>
    <name evidence="4" type="ORF">HGM15179_017109</name>
</gene>
<proteinExistence type="predicted"/>
<reference evidence="4" key="1">
    <citation type="submission" date="2019-04" db="EMBL/GenBank/DDBJ databases">
        <title>Genome assembly of Zosterops borbonicus 15179.</title>
        <authorList>
            <person name="Leroy T."/>
            <person name="Anselmetti Y."/>
            <person name="Tilak M.-K."/>
            <person name="Nabholz B."/>
        </authorList>
    </citation>
    <scope>NUCLEOTIDE SEQUENCE</scope>
    <source>
        <strain evidence="4">HGM_15179</strain>
        <tissue evidence="4">Muscle</tissue>
    </source>
</reference>
<dbReference type="OrthoDB" id="8890485at2759"/>
<dbReference type="InterPro" id="IPR007110">
    <property type="entry name" value="Ig-like_dom"/>
</dbReference>
<dbReference type="SUPFAM" id="SSF54452">
    <property type="entry name" value="MHC antigen-recognition domain"/>
    <property type="match status" value="1"/>
</dbReference>
<dbReference type="PROSITE" id="PS50835">
    <property type="entry name" value="IG_LIKE"/>
    <property type="match status" value="1"/>
</dbReference>
<dbReference type="Pfam" id="PF07654">
    <property type="entry name" value="C1-set"/>
    <property type="match status" value="1"/>
</dbReference>
<dbReference type="Pfam" id="PF16497">
    <property type="entry name" value="MHC_I_3"/>
    <property type="match status" value="1"/>
</dbReference>
<dbReference type="Gene3D" id="3.30.500.10">
    <property type="entry name" value="MHC class I-like antigen recognition-like"/>
    <property type="match status" value="1"/>
</dbReference>
<comment type="caution">
    <text evidence="4">The sequence shown here is derived from an EMBL/GenBank/DDBJ whole genome shotgun (WGS) entry which is preliminary data.</text>
</comment>
<keyword evidence="5" id="KW-1185">Reference proteome</keyword>
<dbReference type="GO" id="GO:0007129">
    <property type="term" value="P:homologous chromosome pairing at meiosis"/>
    <property type="evidence" value="ECO:0007669"/>
    <property type="project" value="TreeGrafter"/>
</dbReference>
<dbReference type="Pfam" id="PF15077">
    <property type="entry name" value="MAJIN"/>
    <property type="match status" value="1"/>
</dbReference>
<dbReference type="PROSITE" id="PS00290">
    <property type="entry name" value="IG_MHC"/>
    <property type="match status" value="1"/>
</dbReference>
<evidence type="ECO:0000313" key="4">
    <source>
        <dbReference type="EMBL" id="TRZ10000.1"/>
    </source>
</evidence>
<dbReference type="SUPFAM" id="SSF48726">
    <property type="entry name" value="Immunoglobulin"/>
    <property type="match status" value="1"/>
</dbReference>
<name>A0A8K1G1R0_9PASS</name>
<organism evidence="4 5">
    <name type="scientific">Zosterops borbonicus</name>
    <dbReference type="NCBI Taxonomy" id="364589"/>
    <lineage>
        <taxon>Eukaryota</taxon>
        <taxon>Metazoa</taxon>
        <taxon>Chordata</taxon>
        <taxon>Craniata</taxon>
        <taxon>Vertebrata</taxon>
        <taxon>Euteleostomi</taxon>
        <taxon>Archelosauria</taxon>
        <taxon>Archosauria</taxon>
        <taxon>Dinosauria</taxon>
        <taxon>Saurischia</taxon>
        <taxon>Theropoda</taxon>
        <taxon>Coelurosauria</taxon>
        <taxon>Aves</taxon>
        <taxon>Neognathae</taxon>
        <taxon>Neoaves</taxon>
        <taxon>Telluraves</taxon>
        <taxon>Australaves</taxon>
        <taxon>Passeriformes</taxon>
        <taxon>Sylvioidea</taxon>
        <taxon>Zosteropidae</taxon>
        <taxon>Zosterops</taxon>
    </lineage>
</organism>
<protein>
    <recommendedName>
        <fullName evidence="3">Ig-like domain-containing protein</fullName>
    </recommendedName>
</protein>
<dbReference type="EMBL" id="SWJQ01000961">
    <property type="protein sequence ID" value="TRZ10000.1"/>
    <property type="molecule type" value="Genomic_DNA"/>
</dbReference>
<dbReference type="InterPro" id="IPR013783">
    <property type="entry name" value="Ig-like_fold"/>
</dbReference>
<dbReference type="InterPro" id="IPR036179">
    <property type="entry name" value="Ig-like_dom_sf"/>
</dbReference>
<dbReference type="InterPro" id="IPR003597">
    <property type="entry name" value="Ig_C1-set"/>
</dbReference>
<dbReference type="Gene3D" id="2.60.40.10">
    <property type="entry name" value="Immunoglobulins"/>
    <property type="match status" value="1"/>
</dbReference>
<keyword evidence="2" id="KW-0812">Transmembrane</keyword>
<dbReference type="GO" id="GO:0005637">
    <property type="term" value="C:nuclear inner membrane"/>
    <property type="evidence" value="ECO:0007669"/>
    <property type="project" value="TreeGrafter"/>
</dbReference>
<evidence type="ECO:0000256" key="2">
    <source>
        <dbReference type="SAM" id="Phobius"/>
    </source>
</evidence>
<dbReference type="PANTHER" id="PTHR35824:SF1">
    <property type="entry name" value="MEMBRANE-ANCHORED JUNCTION PROTEIN"/>
    <property type="match status" value="1"/>
</dbReference>
<evidence type="ECO:0000259" key="3">
    <source>
        <dbReference type="PROSITE" id="PS50835"/>
    </source>
</evidence>
<feature type="domain" description="Ig-like" evidence="3">
    <location>
        <begin position="408"/>
        <end position="497"/>
    </location>
</feature>
<dbReference type="InterPro" id="IPR011162">
    <property type="entry name" value="MHC_I/II-like_Ag-recog"/>
</dbReference>
<dbReference type="InterPro" id="IPR037055">
    <property type="entry name" value="MHC_I-like_Ag-recog_sf"/>
</dbReference>
<dbReference type="InterPro" id="IPR027816">
    <property type="entry name" value="MAJIN"/>
</dbReference>
<evidence type="ECO:0000256" key="1">
    <source>
        <dbReference type="ARBA" id="ARBA00023180"/>
    </source>
</evidence>
<dbReference type="InterPro" id="IPR011161">
    <property type="entry name" value="MHC_I-like_Ag-recog"/>
</dbReference>
<dbReference type="SMART" id="SM00407">
    <property type="entry name" value="IGc1"/>
    <property type="match status" value="1"/>
</dbReference>
<dbReference type="GO" id="GO:0003677">
    <property type="term" value="F:DNA binding"/>
    <property type="evidence" value="ECO:0007669"/>
    <property type="project" value="InterPro"/>
</dbReference>
<dbReference type="InterPro" id="IPR003006">
    <property type="entry name" value="Ig/MHC_CS"/>
</dbReference>
<dbReference type="GO" id="GO:0070197">
    <property type="term" value="P:meiotic attachment of telomere to nuclear envelope"/>
    <property type="evidence" value="ECO:0007669"/>
    <property type="project" value="TreeGrafter"/>
</dbReference>
<evidence type="ECO:0000313" key="5">
    <source>
        <dbReference type="Proteomes" id="UP000796761"/>
    </source>
</evidence>
<dbReference type="Proteomes" id="UP000796761">
    <property type="component" value="Unassembled WGS sequence"/>
</dbReference>
<accession>A0A8K1G1R0</accession>
<sequence>MSLKPFTYPLPETRFLHAGRHVYKFKIRYGNFNSSPNLSLTESAAKESEVGAEEVIRVILGNLDDLHPFSTDHFIVFPYLSKWERVSKMKFKHENVHLVPYPYICTLYLELNPFQQNVSCGEEVKKGSDELNSSKANELEFSPASLTKDCDQLSFSSSFRHYNIFLVEKNDLEVLIVVERLFFLLLHPLLQTLGLTAGTMQSPCCCLLYLLLYLLLLSGTWANLEGTFTIRLLQTTTFQNTSFADTEGLGLLEDIELGSLDKHTWSIHFCQPWVRSALPQADWDTIENLIKIYLQKFNHLINEGAMQMDVPYPFVAQCMAGCTLYPNRTSEAFAYVGYNGEDFLSFDTQNVTWALSQNTTLSRYVQSFLQNYTAMSELVEMIFNETCVDEMEMLLDYGRPALERQELPVATVFARSPRLDQLLLVCHVTGFYPRPISVAWLRDGQEVPPGPVLNSSPILPNADLTYQLRSVLAVAPHDGHSYVCRVRHQSLGTRSLLIPWGNSEVVLITGLTAGLLAAMAIAATLVLWVWRQRKHQQMEESESRNSILSKEA</sequence>
<keyword evidence="2" id="KW-0472">Membrane</keyword>
<keyword evidence="2" id="KW-1133">Transmembrane helix</keyword>